<proteinExistence type="predicted"/>
<dbReference type="PANTHER" id="PTHR11232:SF76">
    <property type="entry name" value="CARBOXYL-TERMINAL PDZ LIGAND OF NEURONAL NITRIC OXIDE SYNTHASE PROTEIN"/>
    <property type="match status" value="1"/>
</dbReference>
<evidence type="ECO:0000259" key="8">
    <source>
        <dbReference type="PROSITE" id="PS01179"/>
    </source>
</evidence>
<feature type="region of interest" description="Disordered" evidence="6">
    <location>
        <begin position="710"/>
        <end position="859"/>
    </location>
</feature>
<feature type="compositionally biased region" description="Basic and acidic residues" evidence="6">
    <location>
        <begin position="767"/>
        <end position="777"/>
    </location>
</feature>
<feature type="transmembrane region" description="Helical" evidence="7">
    <location>
        <begin position="579"/>
        <end position="601"/>
    </location>
</feature>
<dbReference type="InterPro" id="IPR011993">
    <property type="entry name" value="PH-like_dom_sf"/>
</dbReference>
<dbReference type="Gene3D" id="2.30.29.30">
    <property type="entry name" value="Pleckstrin-homology domain (PH domain)/Phosphotyrosine-binding domain (PTB)"/>
    <property type="match status" value="1"/>
</dbReference>
<feature type="compositionally biased region" description="Low complexity" evidence="6">
    <location>
        <begin position="807"/>
        <end position="820"/>
    </location>
</feature>
<evidence type="ECO:0000256" key="2">
    <source>
        <dbReference type="ARBA" id="ARBA00054402"/>
    </source>
</evidence>
<feature type="compositionally biased region" description="Basic and acidic residues" evidence="6">
    <location>
        <begin position="732"/>
        <end position="754"/>
    </location>
</feature>
<dbReference type="PANTHER" id="PTHR11232">
    <property type="entry name" value="PHOSPHOTYROSINE INTERACTION DOMAIN-CONTAINING FAMILY MEMBER"/>
    <property type="match status" value="1"/>
</dbReference>
<reference evidence="9" key="3">
    <citation type="submission" date="2025-09" db="UniProtKB">
        <authorList>
            <consortium name="Ensembl"/>
        </authorList>
    </citation>
    <scope>IDENTIFICATION</scope>
</reference>
<dbReference type="InterPro" id="IPR027851">
    <property type="entry name" value="DUF4628"/>
</dbReference>
<sequence length="879" mass="96856">MPGKTKYNLVDDGHDLRIPLHNEEAFQHGINFEAKYIGSLDVARPSSRVEIVAAMRRIRYEFKVKNIKKKKVNIVVSVDGVKVNLRKKKKKKEWTWDESKMMVMQDPIYRIFYVSHDSQDLKIFSYIARDGQSNVFRCNVFKSKKKSQAMRIVRTVGQAFEVCHKLSLQHTQQNADGQEDCHSEKNGNESSVAGVRAYPPVCVCTFLGSARELTGAEKTASVTEETDIDAEEASQVPAAEESNLNRGVTDLDATAKTAEQNHSESKPSEEASLMMSSPRMLLPASATLPQSAPLSVHHQIQLLQQQLQQQQQQTQVAVAQVHLLKDQLSAEATARLEAQARVHQLLLQNKDLLQHISLLVKQIQELETKMSGPNCMGSQDSLLEITFRSTIPSVMCDPTTPKPEVSAINLPALTSDGTSNAFSSSNGNLGSPLVDQSMFENSIAQQQSPQTSRPGQNSARRATTSANPNLGSGSVDSPSSGGQQRLKNAINLGKAVGAKVSAEQVLSSARPHAIYSSNSEHLSHGVNFITLLLLKWSSFLYLLKKYLSFFLLFFPPSVHLSLSFLFFCLFLYSGLLSVFTMYFFLSFFLLPLSSLHLSFFISSFLPSLHFFPILLSFLSCVFLSSFLPSFLPSIPQVNDLLRRKESSHLGDIGVTEVNKNVGAVWSCMDQLNQTTANSHISSFDAFPRLDPPPPSGKKRLPRALKTTQDMMISSDPVVSSPDAADSSSFLDSPEKKPLIAKEELRNSEEQRQGEKEEEETTSPPEPAEEKVIPDRETTGSNGKVDGVIDGEEGWCRKTGAVKEARRSISVSSSSPFQTSSTRIHHSRSPERSPVTSGRRCQGRTPGSPPPHARGKLPAASAWARRCCWGTAPPAVKAAK</sequence>
<evidence type="ECO:0000313" key="10">
    <source>
        <dbReference type="Proteomes" id="UP000472265"/>
    </source>
</evidence>
<evidence type="ECO:0000256" key="1">
    <source>
        <dbReference type="ARBA" id="ARBA00023054"/>
    </source>
</evidence>
<evidence type="ECO:0000256" key="5">
    <source>
        <dbReference type="ARBA" id="ARBA00075107"/>
    </source>
</evidence>
<evidence type="ECO:0000256" key="7">
    <source>
        <dbReference type="SAM" id="Phobius"/>
    </source>
</evidence>
<feature type="compositionally biased region" description="Polar residues" evidence="6">
    <location>
        <begin position="443"/>
        <end position="470"/>
    </location>
</feature>
<dbReference type="Proteomes" id="UP000472265">
    <property type="component" value="Chromosome 11"/>
</dbReference>
<dbReference type="SUPFAM" id="SSF50729">
    <property type="entry name" value="PH domain-like"/>
    <property type="match status" value="1"/>
</dbReference>
<feature type="transmembrane region" description="Helical" evidence="7">
    <location>
        <begin position="550"/>
        <end position="573"/>
    </location>
</feature>
<dbReference type="InterPro" id="IPR051133">
    <property type="entry name" value="Adapter_Engulfment-Domain"/>
</dbReference>
<dbReference type="SMART" id="SM00462">
    <property type="entry name" value="PTB"/>
    <property type="match status" value="1"/>
</dbReference>
<dbReference type="FunFam" id="2.30.29.30:FF:000124">
    <property type="entry name" value="carboxyl-terminal PDZ ligand of neuronal nitric oxide synthase protein-like"/>
    <property type="match status" value="1"/>
</dbReference>
<evidence type="ECO:0000256" key="4">
    <source>
        <dbReference type="ARBA" id="ARBA00075003"/>
    </source>
</evidence>
<dbReference type="Pfam" id="PF00640">
    <property type="entry name" value="PID"/>
    <property type="match status" value="1"/>
</dbReference>
<reference evidence="9" key="2">
    <citation type="submission" date="2025-08" db="UniProtKB">
        <authorList>
            <consortium name="Ensembl"/>
        </authorList>
    </citation>
    <scope>IDENTIFICATION</scope>
</reference>
<keyword evidence="1" id="KW-0175">Coiled coil</keyword>
<dbReference type="Ensembl" id="ENSSAUT00010030626.1">
    <property type="protein sequence ID" value="ENSSAUP00010029036.1"/>
    <property type="gene ID" value="ENSSAUG00010012501.1"/>
</dbReference>
<dbReference type="GeneTree" id="ENSGT00510000046975"/>
<dbReference type="PROSITE" id="PS01179">
    <property type="entry name" value="PID"/>
    <property type="match status" value="1"/>
</dbReference>
<feature type="compositionally biased region" description="Low complexity" evidence="6">
    <location>
        <begin position="471"/>
        <end position="482"/>
    </location>
</feature>
<comment type="function">
    <text evidence="2">Adapter protein involved in neuronal nitric-oxide (NO) synthesis regulation via its association with nNOS/NOS1. The complex formed with NOS1 and synapsins is necessary for specific NO and synapsin functions at a presynaptic level. Mediates an indirect interaction between NOS1 and RASD1 leading to enhance the ability of NOS1 to activate RASD1. Competes with DLG4 for interaction with NOS1, possibly affecting NOS1 activity by regulating the interaction between NOS1 and DLG4. In kidney podocytes, plays a role in podosomes and filopodia formation through CDC42 activation.</text>
</comment>
<protein>
    <recommendedName>
        <fullName evidence="3">Carboxyl-terminal PDZ ligand of neuronal nitric oxide synthase protein</fullName>
    </recommendedName>
    <alternativeName>
        <fullName evidence="5">C-terminal PDZ ligand of neuronal nitric oxide synthase protein</fullName>
    </alternativeName>
    <alternativeName>
        <fullName evidence="4">Nitric oxide synthase 1 adaptor protein</fullName>
    </alternativeName>
</protein>
<feature type="region of interest" description="Disordered" evidence="6">
    <location>
        <begin position="443"/>
        <end position="483"/>
    </location>
</feature>
<evidence type="ECO:0000256" key="6">
    <source>
        <dbReference type="SAM" id="MobiDB-lite"/>
    </source>
</evidence>
<dbReference type="InParanoid" id="A0A671VWX5"/>
<accession>A0A671VWX5</accession>
<keyword evidence="7" id="KW-1133">Transmembrane helix</keyword>
<reference evidence="9" key="1">
    <citation type="submission" date="2021-04" db="EMBL/GenBank/DDBJ databases">
        <authorList>
            <consortium name="Wellcome Sanger Institute Data Sharing"/>
        </authorList>
    </citation>
    <scope>NUCLEOTIDE SEQUENCE [LARGE SCALE GENOMIC DNA]</scope>
</reference>
<feature type="compositionally biased region" description="Basic and acidic residues" evidence="6">
    <location>
        <begin position="259"/>
        <end position="269"/>
    </location>
</feature>
<keyword evidence="7" id="KW-0472">Membrane</keyword>
<gene>
    <name evidence="9" type="primary">NOS1AP</name>
</gene>
<dbReference type="GO" id="GO:0050998">
    <property type="term" value="F:nitric-oxide synthase binding"/>
    <property type="evidence" value="ECO:0007669"/>
    <property type="project" value="TreeGrafter"/>
</dbReference>
<feature type="region of interest" description="Disordered" evidence="6">
    <location>
        <begin position="256"/>
        <end position="275"/>
    </location>
</feature>
<keyword evidence="10" id="KW-1185">Reference proteome</keyword>
<keyword evidence="7" id="KW-0812">Transmembrane</keyword>
<dbReference type="AlphaFoldDB" id="A0A671VWX5"/>
<dbReference type="CDD" id="cd01270">
    <property type="entry name" value="PTB_CAPON-like"/>
    <property type="match status" value="1"/>
</dbReference>
<feature type="transmembrane region" description="Helical" evidence="7">
    <location>
        <begin position="608"/>
        <end position="631"/>
    </location>
</feature>
<organism evidence="9 10">
    <name type="scientific">Sparus aurata</name>
    <name type="common">Gilthead sea bream</name>
    <dbReference type="NCBI Taxonomy" id="8175"/>
    <lineage>
        <taxon>Eukaryota</taxon>
        <taxon>Metazoa</taxon>
        <taxon>Chordata</taxon>
        <taxon>Craniata</taxon>
        <taxon>Vertebrata</taxon>
        <taxon>Euteleostomi</taxon>
        <taxon>Actinopterygii</taxon>
        <taxon>Neopterygii</taxon>
        <taxon>Teleostei</taxon>
        <taxon>Neoteleostei</taxon>
        <taxon>Acanthomorphata</taxon>
        <taxon>Eupercaria</taxon>
        <taxon>Spariformes</taxon>
        <taxon>Sparidae</taxon>
        <taxon>Sparus</taxon>
    </lineage>
</organism>
<evidence type="ECO:0000313" key="9">
    <source>
        <dbReference type="Ensembl" id="ENSSAUP00010029036.1"/>
    </source>
</evidence>
<feature type="domain" description="PID" evidence="8">
    <location>
        <begin position="29"/>
        <end position="165"/>
    </location>
</feature>
<feature type="region of interest" description="Disordered" evidence="6">
    <location>
        <begin position="215"/>
        <end position="247"/>
    </location>
</feature>
<dbReference type="InterPro" id="IPR006020">
    <property type="entry name" value="PTB/PI_dom"/>
</dbReference>
<evidence type="ECO:0000256" key="3">
    <source>
        <dbReference type="ARBA" id="ARBA00067706"/>
    </source>
</evidence>
<dbReference type="Pfam" id="PF15429">
    <property type="entry name" value="DUF4628"/>
    <property type="match status" value="2"/>
</dbReference>
<feature type="compositionally biased region" description="Low complexity" evidence="6">
    <location>
        <begin position="713"/>
        <end position="728"/>
    </location>
</feature>
<name>A0A671VWX5_SPAAU</name>